<evidence type="ECO:0000313" key="2">
    <source>
        <dbReference type="EMBL" id="CAJ1377577.1"/>
    </source>
</evidence>
<evidence type="ECO:0000313" key="3">
    <source>
        <dbReference type="Proteomes" id="UP001178507"/>
    </source>
</evidence>
<comment type="caution">
    <text evidence="2">The sequence shown here is derived from an EMBL/GenBank/DDBJ whole genome shotgun (WGS) entry which is preliminary data.</text>
</comment>
<proteinExistence type="predicted"/>
<gene>
    <name evidence="2" type="ORF">EVOR1521_LOCUS6346</name>
</gene>
<protein>
    <submittedName>
        <fullName evidence="2">Uncharacterized protein</fullName>
    </submittedName>
</protein>
<accession>A0AA36HY98</accession>
<dbReference type="EMBL" id="CAUJNA010000472">
    <property type="protein sequence ID" value="CAJ1377577.1"/>
    <property type="molecule type" value="Genomic_DNA"/>
</dbReference>
<organism evidence="2 3">
    <name type="scientific">Effrenium voratum</name>
    <dbReference type="NCBI Taxonomy" id="2562239"/>
    <lineage>
        <taxon>Eukaryota</taxon>
        <taxon>Sar</taxon>
        <taxon>Alveolata</taxon>
        <taxon>Dinophyceae</taxon>
        <taxon>Suessiales</taxon>
        <taxon>Symbiodiniaceae</taxon>
        <taxon>Effrenium</taxon>
    </lineage>
</organism>
<feature type="coiled-coil region" evidence="1">
    <location>
        <begin position="128"/>
        <end position="191"/>
    </location>
</feature>
<keyword evidence="3" id="KW-1185">Reference proteome</keyword>
<dbReference type="Proteomes" id="UP001178507">
    <property type="component" value="Unassembled WGS sequence"/>
</dbReference>
<keyword evidence="1" id="KW-0175">Coiled coil</keyword>
<reference evidence="2" key="1">
    <citation type="submission" date="2023-08" db="EMBL/GenBank/DDBJ databases">
        <authorList>
            <person name="Chen Y."/>
            <person name="Shah S."/>
            <person name="Dougan E. K."/>
            <person name="Thang M."/>
            <person name="Chan C."/>
        </authorList>
    </citation>
    <scope>NUCLEOTIDE SEQUENCE</scope>
</reference>
<sequence length="234" mass="26164">MSAAFTARDAHSVTVSLEAQKLRSHSHSLWALGLRQCPGPELALGDTRTLREEPAMLRMQIAVFAVLLACERLPESSLEGASVGSTSGPVLRKKLFDQNVSDWASRYRKHKQSLDQTTRDCELLRADVAKQGAEVDEQVQKLAELEDKYQNQTLAKHAETRAALEAAGQRKQQLALEVGEARKLKAQLAKECKLLKADYERRHSELARGAEMRDRLEQQLMTFTQQLNQVGEGT</sequence>
<name>A0AA36HY98_9DINO</name>
<dbReference type="AlphaFoldDB" id="A0AA36HY98"/>
<evidence type="ECO:0000256" key="1">
    <source>
        <dbReference type="SAM" id="Coils"/>
    </source>
</evidence>